<feature type="compositionally biased region" description="Polar residues" evidence="1">
    <location>
        <begin position="1955"/>
        <end position="1976"/>
    </location>
</feature>
<evidence type="ECO:0000259" key="2">
    <source>
        <dbReference type="PROSITE" id="PS50004"/>
    </source>
</evidence>
<dbReference type="SMART" id="SM00239">
    <property type="entry name" value="C2"/>
    <property type="match status" value="4"/>
</dbReference>
<proteinExistence type="predicted"/>
<feature type="region of interest" description="Disordered" evidence="1">
    <location>
        <begin position="1916"/>
        <end position="2122"/>
    </location>
</feature>
<feature type="domain" description="C2" evidence="2">
    <location>
        <begin position="892"/>
        <end position="1054"/>
    </location>
</feature>
<dbReference type="GO" id="GO:0005814">
    <property type="term" value="C:centriole"/>
    <property type="evidence" value="ECO:0007669"/>
    <property type="project" value="TreeGrafter"/>
</dbReference>
<protein>
    <recommendedName>
        <fullName evidence="2">C2 domain-containing protein</fullName>
    </recommendedName>
</protein>
<keyword evidence="4" id="KW-1185">Reference proteome</keyword>
<evidence type="ECO:0000256" key="1">
    <source>
        <dbReference type="SAM" id="MobiDB-lite"/>
    </source>
</evidence>
<dbReference type="InterPro" id="IPR000008">
    <property type="entry name" value="C2_dom"/>
</dbReference>
<gene>
    <name evidence="3" type="ORF">G5714_014948</name>
</gene>
<feature type="compositionally biased region" description="Basic and acidic residues" evidence="1">
    <location>
        <begin position="2106"/>
        <end position="2116"/>
    </location>
</feature>
<reference evidence="3 4" key="1">
    <citation type="submission" date="2020-04" db="EMBL/GenBank/DDBJ databases">
        <title>Chromosome-level genome assembly of a cyprinid fish Onychostoma macrolepis by integration of Nanopore Sequencing, Bionano and Hi-C technology.</title>
        <authorList>
            <person name="Wang D."/>
        </authorList>
    </citation>
    <scope>NUCLEOTIDE SEQUENCE [LARGE SCALE GENOMIC DNA]</scope>
    <source>
        <strain evidence="3">SWU-2019</strain>
        <tissue evidence="3">Muscle</tissue>
    </source>
</reference>
<feature type="region of interest" description="Disordered" evidence="1">
    <location>
        <begin position="172"/>
        <end position="199"/>
    </location>
</feature>
<dbReference type="OrthoDB" id="79771at2759"/>
<evidence type="ECO:0000313" key="4">
    <source>
        <dbReference type="Proteomes" id="UP000579812"/>
    </source>
</evidence>
<dbReference type="GO" id="GO:0061511">
    <property type="term" value="P:centriole elongation"/>
    <property type="evidence" value="ECO:0007669"/>
    <property type="project" value="TreeGrafter"/>
</dbReference>
<feature type="region of interest" description="Disordered" evidence="1">
    <location>
        <begin position="1"/>
        <end position="26"/>
    </location>
</feature>
<comment type="caution">
    <text evidence="3">The sequence shown here is derived from an EMBL/GenBank/DDBJ whole genome shotgun (WGS) entry which is preliminary data.</text>
</comment>
<feature type="compositionally biased region" description="Polar residues" evidence="1">
    <location>
        <begin position="190"/>
        <end position="199"/>
    </location>
</feature>
<dbReference type="EMBL" id="JAAMOB010000015">
    <property type="protein sequence ID" value="KAF4103961.1"/>
    <property type="molecule type" value="Genomic_DNA"/>
</dbReference>
<dbReference type="Proteomes" id="UP000579812">
    <property type="component" value="Unassembled WGS sequence"/>
</dbReference>
<feature type="region of interest" description="Disordered" evidence="1">
    <location>
        <begin position="2148"/>
        <end position="2182"/>
    </location>
</feature>
<feature type="domain" description="C2" evidence="2">
    <location>
        <begin position="684"/>
        <end position="826"/>
    </location>
</feature>
<feature type="compositionally biased region" description="Basic and acidic residues" evidence="1">
    <location>
        <begin position="1990"/>
        <end position="2012"/>
    </location>
</feature>
<dbReference type="Pfam" id="PF25339">
    <property type="entry name" value="C2_C2CD3_N"/>
    <property type="match status" value="1"/>
</dbReference>
<dbReference type="SUPFAM" id="SSF49562">
    <property type="entry name" value="C2 domain (Calcium/lipid-binding domain, CaLB)"/>
    <property type="match status" value="3"/>
</dbReference>
<feature type="compositionally biased region" description="Acidic residues" evidence="1">
    <location>
        <begin position="1936"/>
        <end position="1951"/>
    </location>
</feature>
<feature type="region of interest" description="Disordered" evidence="1">
    <location>
        <begin position="1474"/>
        <end position="1528"/>
    </location>
</feature>
<feature type="compositionally biased region" description="Polar residues" evidence="1">
    <location>
        <begin position="1500"/>
        <end position="1522"/>
    </location>
</feature>
<dbReference type="GO" id="GO:0060271">
    <property type="term" value="P:cilium assembly"/>
    <property type="evidence" value="ECO:0007669"/>
    <property type="project" value="TreeGrafter"/>
</dbReference>
<feature type="compositionally biased region" description="Acidic residues" evidence="1">
    <location>
        <begin position="2026"/>
        <end position="2042"/>
    </location>
</feature>
<feature type="compositionally biased region" description="Polar residues" evidence="1">
    <location>
        <begin position="2015"/>
        <end position="2024"/>
    </location>
</feature>
<dbReference type="GO" id="GO:0071539">
    <property type="term" value="P:protein localization to centrosome"/>
    <property type="evidence" value="ECO:0007669"/>
    <property type="project" value="TreeGrafter"/>
</dbReference>
<feature type="region of interest" description="Disordered" evidence="1">
    <location>
        <begin position="633"/>
        <end position="693"/>
    </location>
</feature>
<feature type="compositionally biased region" description="Low complexity" evidence="1">
    <location>
        <begin position="684"/>
        <end position="693"/>
    </location>
</feature>
<feature type="compositionally biased region" description="Polar residues" evidence="1">
    <location>
        <begin position="172"/>
        <end position="182"/>
    </location>
</feature>
<feature type="compositionally biased region" description="Basic and acidic residues" evidence="1">
    <location>
        <begin position="650"/>
        <end position="669"/>
    </location>
</feature>
<name>A0A7J6CA79_9TELE</name>
<feature type="domain" description="C2" evidence="2">
    <location>
        <begin position="1512"/>
        <end position="1644"/>
    </location>
</feature>
<feature type="compositionally biased region" description="Polar residues" evidence="1">
    <location>
        <begin position="671"/>
        <end position="680"/>
    </location>
</feature>
<dbReference type="PANTHER" id="PTHR21254:SF1">
    <property type="entry name" value="C2 DOMAIN-CONTAINING PROTEIN 3"/>
    <property type="match status" value="1"/>
</dbReference>
<dbReference type="InterPro" id="IPR057537">
    <property type="entry name" value="C2_C2CD3_N"/>
</dbReference>
<feature type="compositionally biased region" description="Basic and acidic residues" evidence="1">
    <location>
        <begin position="410"/>
        <end position="423"/>
    </location>
</feature>
<dbReference type="PROSITE" id="PS50004">
    <property type="entry name" value="C2"/>
    <property type="match status" value="4"/>
</dbReference>
<sequence>MKNKKVKPSKGVSNRKRVLSDVSPSTSIPPLVEGQLRCFLRVTVSKVLWTITRPPPVTLIRLRWWGESSNGTFFRPRDGYVEQKGVKLTARFPVRCGPKQLTSYLTDMGSLLLDVLTKVDHLPIARAQIPGIARLSLSHSINGYFTLVSPSSEKLGELQVTLALEALTEGYDSSSSVPTTDMSLDAQAPGVTTDQNMPVHSSLDQALPSVKETAGSSSGHTPRGKDYLYFQENNNVIPDSSTGKPKPATARTLSANSHAPVDLLSVLLERGSKLRNAMVVSALKSDVESDVPLKDIPLPLSKDNTDALPARPSSGQFLENILQAEHQHPVQDLEEPSQSRVNTEDMAVDLLLGSVNGSVLQFWDGEGSFPDSLSDHSSVLMDSELNDPQYDQSLLENLFYKAPISDEYLEEKHQKKDPAEKPVHTRPTKNTQLDSEDVQHSEAGDDFSGLSMDKIALLGDIRVARVTISELKVSTESISRSLSKKGRPPRPLTTKKCFYIVEYLFPLVSAGFEDVQRVPSEITKVVSSKVTEGVVTFQHQSLFPVRFSRSSIKQWWEVNVTFKIYSRNSLQKTPVPIGSAMFPLSSLMQSESLSISAALPVQRPDGNTDKQAVGPLKVSFELAADKNDFSIKKRPAKRMLSPARPLSSRLTEEHDGPKGLCVTDHRRDPSPSASVHQVQSILIPPTRSRSTSPRVRYQSSLHEPLQQEVEETEILLHMLLMVPDGKDFNCVPMQPNVYLNCKLLGSDETARSTVSWGQKHPSFGFIQVAPVTLTSKLLERMKNNMMVIEVWLRASSSDHDKLLGLVKLPLHQFYMSFRDPKITELLLQSQYPVVGVDSFMPVVDVFSGSTRGNLRVCLAMGLAQQITALQRVRDDELAHVSPLPRPAHMLDHRPHVETKASTTVDVLREHVFMVRVERVKGLTPLQSTVWGEADCYIQYSFPAQNESREDTDPHVVESNVELKAYRTETTLCVPDPVFGHNETHVLLAPPDVPVQRILLSSLASQGMRNGGGVQFEVWCRYYYPNVRDQLVARGLLPMSKLCAMVTMQKQGQTDVQLFSLPLVPRTDRPVDTQPQPPGLLEVSVQYKSRPMRSVGVKRGVVPSRRVMLVVQVHRAAGLQAAAKALADTDSSLLYYSEVGLNSFITMHLSFLPDSEVRSTRVAARSFCPEFEHHTEFCCNLLVQRDSGESVSLAELLQEAVAVFTIYNRDTRKMADTTRSKDTVLGTVKIRLADLIYKRSGISGWYSVSLPQSPTSSHSLTSAGGLEVSISFSHHADRERVISSARGLGWDVGQDSEDEANIEDEDTLEESAKSLALSLSMPRAWLPIHCLLLPGHEDLQRSTYCYYRYKLYNQQTFCSELRHPVPDESEGEEGLATVAFQGSRSVVLRRTQPLRWYLREERLEVQVWVAFGKEKRVRPHNADRLVGSAFVDLSALAGTLKHHQTISGVYPLFKRSAVNLSGAALRVHITVTTDSVTHEPQATEELNSSVEEEEDGGLPTTVLSRPSQSPSKQLIKSTMNTDAPPSKEINNEDTFIANITVDRAMHLSLKGCPLAERSGGLPSCCVSYATADAPGTVTTALIKDSDCPVWDHQQECRLSKELLLDPQQSLVFKVWHKGEVERVIGFVSVDLSPLLSGFQSVCGWYNIADFSGQCQGQLKVSVSPLKAVQELRAQRLAAHEAAASDSSALFSALPLCYQTTATYCSFPSHISRFSEQRISTPPEQFERLLSDRSSVTDRHDEHMDNIRMFHQSLHEEEKASQSSVTGDSHPSSSALFSALRKNLSELDDIQRYFSRKLSTPAFPKLSELRGTSRLDEHRDSETDTTHLLLKSSQLVGEVNNIIKGLSEHQTEEVTTSHKSSAALDVVEERLTSGVDQLILSEFDSCEIEPHFHKESDMMSEDEDEVSLISSPAPAEIRQSPAAAENEKLHHSFSDLSSNEEEKDEDEHEDFEETLIQPRTLNEVTSVTDRTSPWTSLLSDPDIGSLESLESVQHHAHDDTIHTQGEERNSREILPDFNQQSLTAESQVDVDSDSDICEISETDLDTCRSDGAIATDYREQQPSPDGLDRDGALSSISEVEDYEQSNSGPEGSDESPNLPPSAESGSETDDKSDERTAKPLESVEIPNFFLSAHHLEASMRALRMAPVFPSATAESETVNPGNLYRRMPRSRPSIPPSQRSEETRRIAKIFASKFTEES</sequence>
<dbReference type="GO" id="GO:0034451">
    <property type="term" value="C:centriolar satellite"/>
    <property type="evidence" value="ECO:0007669"/>
    <property type="project" value="TreeGrafter"/>
</dbReference>
<accession>A0A7J6CA79</accession>
<feature type="compositionally biased region" description="Basic residues" evidence="1">
    <location>
        <begin position="1"/>
        <end position="17"/>
    </location>
</feature>
<feature type="region of interest" description="Disordered" evidence="1">
    <location>
        <begin position="410"/>
        <end position="445"/>
    </location>
</feature>
<dbReference type="CDD" id="cd00030">
    <property type="entry name" value="C2"/>
    <property type="match status" value="1"/>
</dbReference>
<dbReference type="Pfam" id="PF00168">
    <property type="entry name" value="C2"/>
    <property type="match status" value="2"/>
</dbReference>
<dbReference type="InterPro" id="IPR035892">
    <property type="entry name" value="C2_domain_sf"/>
</dbReference>
<dbReference type="Gene3D" id="2.60.40.150">
    <property type="entry name" value="C2 domain"/>
    <property type="match status" value="2"/>
</dbReference>
<feature type="domain" description="C2" evidence="2">
    <location>
        <begin position="1076"/>
        <end position="1245"/>
    </location>
</feature>
<organism evidence="3 4">
    <name type="scientific">Onychostoma macrolepis</name>
    <dbReference type="NCBI Taxonomy" id="369639"/>
    <lineage>
        <taxon>Eukaryota</taxon>
        <taxon>Metazoa</taxon>
        <taxon>Chordata</taxon>
        <taxon>Craniata</taxon>
        <taxon>Vertebrata</taxon>
        <taxon>Euteleostomi</taxon>
        <taxon>Actinopterygii</taxon>
        <taxon>Neopterygii</taxon>
        <taxon>Teleostei</taxon>
        <taxon>Ostariophysi</taxon>
        <taxon>Cypriniformes</taxon>
        <taxon>Cyprinidae</taxon>
        <taxon>Acrossocheilinae</taxon>
        <taxon>Onychostoma</taxon>
    </lineage>
</organism>
<dbReference type="PANTHER" id="PTHR21254">
    <property type="entry name" value="C2 DOMAIN-CONTAINING PROTEIN 3"/>
    <property type="match status" value="1"/>
</dbReference>
<evidence type="ECO:0000313" key="3">
    <source>
        <dbReference type="EMBL" id="KAF4103961.1"/>
    </source>
</evidence>